<accession>A0A392RB52</accession>
<feature type="non-terminal residue" evidence="1">
    <location>
        <position position="1"/>
    </location>
</feature>
<organism evidence="1 2">
    <name type="scientific">Trifolium medium</name>
    <dbReference type="NCBI Taxonomy" id="97028"/>
    <lineage>
        <taxon>Eukaryota</taxon>
        <taxon>Viridiplantae</taxon>
        <taxon>Streptophyta</taxon>
        <taxon>Embryophyta</taxon>
        <taxon>Tracheophyta</taxon>
        <taxon>Spermatophyta</taxon>
        <taxon>Magnoliopsida</taxon>
        <taxon>eudicotyledons</taxon>
        <taxon>Gunneridae</taxon>
        <taxon>Pentapetalae</taxon>
        <taxon>rosids</taxon>
        <taxon>fabids</taxon>
        <taxon>Fabales</taxon>
        <taxon>Fabaceae</taxon>
        <taxon>Papilionoideae</taxon>
        <taxon>50 kb inversion clade</taxon>
        <taxon>NPAAA clade</taxon>
        <taxon>Hologalegina</taxon>
        <taxon>IRL clade</taxon>
        <taxon>Trifolieae</taxon>
        <taxon>Trifolium</taxon>
    </lineage>
</organism>
<evidence type="ECO:0000313" key="1">
    <source>
        <dbReference type="EMBL" id="MCI33843.1"/>
    </source>
</evidence>
<name>A0A392RB52_9FABA</name>
<dbReference type="AlphaFoldDB" id="A0A392RB52"/>
<comment type="caution">
    <text evidence="1">The sequence shown here is derived from an EMBL/GenBank/DDBJ whole genome shotgun (WGS) entry which is preliminary data.</text>
</comment>
<sequence length="48" mass="5538">SSTLIEWERLLPWNGHALPGWGERISARALNIRETWYLGGLVLFVIMD</sequence>
<evidence type="ECO:0000313" key="2">
    <source>
        <dbReference type="Proteomes" id="UP000265520"/>
    </source>
</evidence>
<proteinExistence type="predicted"/>
<protein>
    <submittedName>
        <fullName evidence="1">Uncharacterized protein</fullName>
    </submittedName>
</protein>
<dbReference type="EMBL" id="LXQA010207934">
    <property type="protein sequence ID" value="MCI33843.1"/>
    <property type="molecule type" value="Genomic_DNA"/>
</dbReference>
<keyword evidence="2" id="KW-1185">Reference proteome</keyword>
<dbReference type="Proteomes" id="UP000265520">
    <property type="component" value="Unassembled WGS sequence"/>
</dbReference>
<reference evidence="1 2" key="1">
    <citation type="journal article" date="2018" name="Front. Plant Sci.">
        <title>Red Clover (Trifolium pratense) and Zigzag Clover (T. medium) - A Picture of Genomic Similarities and Differences.</title>
        <authorList>
            <person name="Dluhosova J."/>
            <person name="Istvanek J."/>
            <person name="Nedelnik J."/>
            <person name="Repkova J."/>
        </authorList>
    </citation>
    <scope>NUCLEOTIDE SEQUENCE [LARGE SCALE GENOMIC DNA]</scope>
    <source>
        <strain evidence="2">cv. 10/8</strain>
        <tissue evidence="1">Leaf</tissue>
    </source>
</reference>